<dbReference type="EMBL" id="CAJOAZ010011647">
    <property type="protein sequence ID" value="CAF4240191.1"/>
    <property type="molecule type" value="Genomic_DNA"/>
</dbReference>
<evidence type="ECO:0000256" key="3">
    <source>
        <dbReference type="ARBA" id="ARBA00022989"/>
    </source>
</evidence>
<keyword evidence="4 5" id="KW-0472">Membrane</keyword>
<comment type="subcellular location">
    <subcellularLocation>
        <location evidence="1">Membrane</location>
    </subcellularLocation>
</comment>
<keyword evidence="2 5" id="KW-0812">Transmembrane</keyword>
<feature type="non-terminal residue" evidence="7">
    <location>
        <position position="1"/>
    </location>
</feature>
<evidence type="ECO:0000256" key="4">
    <source>
        <dbReference type="ARBA" id="ARBA00023136"/>
    </source>
</evidence>
<dbReference type="Proteomes" id="UP000663844">
    <property type="component" value="Unassembled WGS sequence"/>
</dbReference>
<evidence type="ECO:0000313" key="7">
    <source>
        <dbReference type="EMBL" id="CAF4240191.1"/>
    </source>
</evidence>
<dbReference type="SUPFAM" id="SSF81321">
    <property type="entry name" value="Family A G protein-coupled receptor-like"/>
    <property type="match status" value="1"/>
</dbReference>
<accession>A0A820DZ84</accession>
<reference evidence="7" key="1">
    <citation type="submission" date="2021-02" db="EMBL/GenBank/DDBJ databases">
        <authorList>
            <person name="Nowell W R."/>
        </authorList>
    </citation>
    <scope>NUCLEOTIDE SEQUENCE</scope>
</reference>
<evidence type="ECO:0000313" key="8">
    <source>
        <dbReference type="Proteomes" id="UP000663844"/>
    </source>
</evidence>
<name>A0A820DZ84_9BILA</name>
<dbReference type="InterPro" id="IPR017452">
    <property type="entry name" value="GPCR_Rhodpsn_7TM"/>
</dbReference>
<protein>
    <recommendedName>
        <fullName evidence="6">G-protein coupled receptors family 1 profile domain-containing protein</fullName>
    </recommendedName>
</protein>
<dbReference type="AlphaFoldDB" id="A0A820DZ84"/>
<dbReference type="Gene3D" id="1.20.1070.10">
    <property type="entry name" value="Rhodopsin 7-helix transmembrane proteins"/>
    <property type="match status" value="1"/>
</dbReference>
<organism evidence="7 8">
    <name type="scientific">Adineta steineri</name>
    <dbReference type="NCBI Taxonomy" id="433720"/>
    <lineage>
        <taxon>Eukaryota</taxon>
        <taxon>Metazoa</taxon>
        <taxon>Spiralia</taxon>
        <taxon>Gnathifera</taxon>
        <taxon>Rotifera</taxon>
        <taxon>Eurotatoria</taxon>
        <taxon>Bdelloidea</taxon>
        <taxon>Adinetida</taxon>
        <taxon>Adinetidae</taxon>
        <taxon>Adineta</taxon>
    </lineage>
</organism>
<proteinExistence type="predicted"/>
<gene>
    <name evidence="7" type="ORF">OXD698_LOCUS42879</name>
</gene>
<dbReference type="GO" id="GO:0016020">
    <property type="term" value="C:membrane"/>
    <property type="evidence" value="ECO:0007669"/>
    <property type="project" value="UniProtKB-SubCell"/>
</dbReference>
<feature type="transmembrane region" description="Helical" evidence="5">
    <location>
        <begin position="6"/>
        <end position="24"/>
    </location>
</feature>
<keyword evidence="3 5" id="KW-1133">Transmembrane helix</keyword>
<evidence type="ECO:0000256" key="1">
    <source>
        <dbReference type="ARBA" id="ARBA00004370"/>
    </source>
</evidence>
<feature type="domain" description="G-protein coupled receptors family 1 profile" evidence="6">
    <location>
        <begin position="1"/>
        <end position="47"/>
    </location>
</feature>
<evidence type="ECO:0000256" key="2">
    <source>
        <dbReference type="ARBA" id="ARBA00022692"/>
    </source>
</evidence>
<evidence type="ECO:0000256" key="5">
    <source>
        <dbReference type="SAM" id="Phobius"/>
    </source>
</evidence>
<sequence>GFFMAWTPYAIFVLIRIFMNGNYFPPIMDTIPALFAKTSLIWNPLIYTICNTNFHTYLPLFSNYRCLQNRR</sequence>
<evidence type="ECO:0000259" key="6">
    <source>
        <dbReference type="PROSITE" id="PS50262"/>
    </source>
</evidence>
<dbReference type="PROSITE" id="PS50262">
    <property type="entry name" value="G_PROTEIN_RECEP_F1_2"/>
    <property type="match status" value="1"/>
</dbReference>
<comment type="caution">
    <text evidence="7">The sequence shown here is derived from an EMBL/GenBank/DDBJ whole genome shotgun (WGS) entry which is preliminary data.</text>
</comment>